<dbReference type="Proteomes" id="UP000319449">
    <property type="component" value="Unassembled WGS sequence"/>
</dbReference>
<keyword evidence="2" id="KW-0808">Transferase</keyword>
<accession>A0A562VN75</accession>
<dbReference type="OrthoDB" id="5393620at2"/>
<gene>
    <name evidence="2" type="ORF">JN12_01859</name>
</gene>
<dbReference type="InterPro" id="IPR029044">
    <property type="entry name" value="Nucleotide-diphossugar_trans"/>
</dbReference>
<dbReference type="SUPFAM" id="SSF53448">
    <property type="entry name" value="Nucleotide-diphospho-sugar transferases"/>
    <property type="match status" value="1"/>
</dbReference>
<dbReference type="PANTHER" id="PTHR43179">
    <property type="entry name" value="RHAMNOSYLTRANSFERASE WBBL"/>
    <property type="match status" value="1"/>
</dbReference>
<evidence type="ECO:0000259" key="1">
    <source>
        <dbReference type="Pfam" id="PF00535"/>
    </source>
</evidence>
<protein>
    <submittedName>
        <fullName evidence="2">GT2 family glycosyltransferase</fullName>
    </submittedName>
</protein>
<feature type="domain" description="Glycosyltransferase 2-like" evidence="1">
    <location>
        <begin position="23"/>
        <end position="135"/>
    </location>
</feature>
<dbReference type="Pfam" id="PF00535">
    <property type="entry name" value="Glycos_transf_2"/>
    <property type="match status" value="1"/>
</dbReference>
<reference evidence="2 3" key="1">
    <citation type="submission" date="2019-07" db="EMBL/GenBank/DDBJ databases">
        <title>Genomic Encyclopedia of Archaeal and Bacterial Type Strains, Phase II (KMG-II): from individual species to whole genera.</title>
        <authorList>
            <person name="Goeker M."/>
        </authorList>
    </citation>
    <scope>NUCLEOTIDE SEQUENCE [LARGE SCALE GENOMIC DNA]</scope>
    <source>
        <strain evidence="2 3">ATCC BAA-1139</strain>
    </source>
</reference>
<organism evidence="2 3">
    <name type="scientific">Geobacter argillaceus</name>
    <dbReference type="NCBI Taxonomy" id="345631"/>
    <lineage>
        <taxon>Bacteria</taxon>
        <taxon>Pseudomonadati</taxon>
        <taxon>Thermodesulfobacteriota</taxon>
        <taxon>Desulfuromonadia</taxon>
        <taxon>Geobacterales</taxon>
        <taxon>Geobacteraceae</taxon>
        <taxon>Geobacter</taxon>
    </lineage>
</organism>
<keyword evidence="3" id="KW-1185">Reference proteome</keyword>
<dbReference type="Gene3D" id="3.90.550.10">
    <property type="entry name" value="Spore Coat Polysaccharide Biosynthesis Protein SpsA, Chain A"/>
    <property type="match status" value="1"/>
</dbReference>
<name>A0A562VN75_9BACT</name>
<dbReference type="InterPro" id="IPR001173">
    <property type="entry name" value="Glyco_trans_2-like"/>
</dbReference>
<comment type="caution">
    <text evidence="2">The sequence shown here is derived from an EMBL/GenBank/DDBJ whole genome shotgun (WGS) entry which is preliminary data.</text>
</comment>
<dbReference type="GO" id="GO:0016740">
    <property type="term" value="F:transferase activity"/>
    <property type="evidence" value="ECO:0007669"/>
    <property type="project" value="UniProtKB-KW"/>
</dbReference>
<dbReference type="PANTHER" id="PTHR43179:SF7">
    <property type="entry name" value="RHAMNOSYLTRANSFERASE WBBL"/>
    <property type="match status" value="1"/>
</dbReference>
<evidence type="ECO:0000313" key="2">
    <source>
        <dbReference type="EMBL" id="TWJ19443.1"/>
    </source>
</evidence>
<dbReference type="AlphaFoldDB" id="A0A562VN75"/>
<evidence type="ECO:0000313" key="3">
    <source>
        <dbReference type="Proteomes" id="UP000319449"/>
    </source>
</evidence>
<dbReference type="EMBL" id="VLLN01000009">
    <property type="protein sequence ID" value="TWJ19443.1"/>
    <property type="molecule type" value="Genomic_DNA"/>
</dbReference>
<proteinExistence type="predicted"/>
<sequence length="367" mass="40171">MAMQTTYTGSTHSGADTTVTVDLIIPIWGEAASVGSALASLVENTPDARFIFLNNGCERETEQLVEAVAEHLDDRALFISFERNLGHVRAINAGLARSDAALRVILHCTTRVRPGWLDGLVAAASADDVGMVVPGNLLQAHEKVKSGDGFAERDHGSFSAMLVKGALYDRIGGFDEDLWDEEWCLRDYSRRAWQAGFRTGVAPRVVVDLLPVKFYGSPSARQMRRGDGKVRYEERWGLERQYCFYLPADTRSETVSAVAELALQAVRQGHGCTILAHSGLFRGLRDAGWTTRHDRLRIIRLPALFTERAARRSANDLAARLPSVEFVTNPDGIAVPGQDRGLDFAVFAAGIRENQATRFAGITAAQG</sequence>